<reference evidence="3" key="3">
    <citation type="submission" date="2020-10" db="UniProtKB">
        <authorList>
            <consortium name="WormBaseParasite"/>
        </authorList>
    </citation>
    <scope>IDENTIFICATION</scope>
</reference>
<proteinExistence type="predicted"/>
<accession>A0A068WJ26</accession>
<gene>
    <name evidence="1" type="ORF">EgrG_001044700</name>
</gene>
<evidence type="ECO:0000313" key="1">
    <source>
        <dbReference type="EMBL" id="CDS17683.1"/>
    </source>
</evidence>
<dbReference type="AlphaFoldDB" id="A0A068WJ26"/>
<protein>
    <submittedName>
        <fullName evidence="1 3">Expressed protein</fullName>
    </submittedName>
</protein>
<organism evidence="1">
    <name type="scientific">Echinococcus granulosus</name>
    <name type="common">Hydatid tapeworm</name>
    <dbReference type="NCBI Taxonomy" id="6210"/>
    <lineage>
        <taxon>Eukaryota</taxon>
        <taxon>Metazoa</taxon>
        <taxon>Spiralia</taxon>
        <taxon>Lophotrochozoa</taxon>
        <taxon>Platyhelminthes</taxon>
        <taxon>Cestoda</taxon>
        <taxon>Eucestoda</taxon>
        <taxon>Cyclophyllidea</taxon>
        <taxon>Taeniidae</taxon>
        <taxon>Echinococcus</taxon>
        <taxon>Echinococcus granulosus group</taxon>
    </lineage>
</organism>
<name>A0A068WJ26_ECHGR</name>
<evidence type="ECO:0000313" key="2">
    <source>
        <dbReference type="Proteomes" id="UP000492820"/>
    </source>
</evidence>
<evidence type="ECO:0000313" key="3">
    <source>
        <dbReference type="WBParaSite" id="EgrG_001044700"/>
    </source>
</evidence>
<dbReference type="Proteomes" id="UP000492820">
    <property type="component" value="Unassembled WGS sequence"/>
</dbReference>
<dbReference type="EMBL" id="LK028577">
    <property type="protein sequence ID" value="CDS17683.1"/>
    <property type="molecule type" value="Genomic_DNA"/>
</dbReference>
<reference evidence="1 2" key="1">
    <citation type="journal article" date="2013" name="Nature">
        <title>The genomes of four tapeworm species reveal adaptations to parasitism.</title>
        <authorList>
            <person name="Tsai I.J."/>
            <person name="Zarowiecki M."/>
            <person name="Holroyd N."/>
            <person name="Garciarrubio A."/>
            <person name="Sanchez-Flores A."/>
            <person name="Brooks K.L."/>
            <person name="Tracey A."/>
            <person name="Bobes R.J."/>
            <person name="Fragoso G."/>
            <person name="Sciutto E."/>
            <person name="Aslett M."/>
            <person name="Beasley H."/>
            <person name="Bennett H.M."/>
            <person name="Cai J."/>
            <person name="Camicia F."/>
            <person name="Clark R."/>
            <person name="Cucher M."/>
            <person name="De Silva N."/>
            <person name="Day T.A."/>
            <person name="Deplazes P."/>
            <person name="Estrada K."/>
            <person name="Fernandez C."/>
            <person name="Holland P.W."/>
            <person name="Hou J."/>
            <person name="Hu S."/>
            <person name="Huckvale T."/>
            <person name="Hung S.S."/>
            <person name="Kamenetzky L."/>
            <person name="Keane J.A."/>
            <person name="Kiss F."/>
            <person name="Koziol U."/>
            <person name="Lambert O."/>
            <person name="Liu K."/>
            <person name="Luo X."/>
            <person name="Luo Y."/>
            <person name="Macchiaroli N."/>
            <person name="Nichol S."/>
            <person name="Paps J."/>
            <person name="Parkinson J."/>
            <person name="Pouchkina-Stantcheva N."/>
            <person name="Riddiford N."/>
            <person name="Rosenzvit M."/>
            <person name="Salinas G."/>
            <person name="Wasmuth J.D."/>
            <person name="Zamanian M."/>
            <person name="Zheng Y."/>
            <person name="Cai X."/>
            <person name="Soberon X."/>
            <person name="Olson P.D."/>
            <person name="Laclette J.P."/>
            <person name="Brehm K."/>
            <person name="Berriman M."/>
            <person name="Garciarrubio A."/>
            <person name="Bobes R.J."/>
            <person name="Fragoso G."/>
            <person name="Sanchez-Flores A."/>
            <person name="Estrada K."/>
            <person name="Cevallos M.A."/>
            <person name="Morett E."/>
            <person name="Gonzalez V."/>
            <person name="Portillo T."/>
            <person name="Ochoa-Leyva A."/>
            <person name="Jose M.V."/>
            <person name="Sciutto E."/>
            <person name="Landa A."/>
            <person name="Jimenez L."/>
            <person name="Valdes V."/>
            <person name="Carrero J.C."/>
            <person name="Larralde C."/>
            <person name="Morales-Montor J."/>
            <person name="Limon-Lason J."/>
            <person name="Soberon X."/>
            <person name="Laclette J.P."/>
        </authorList>
    </citation>
    <scope>NUCLEOTIDE SEQUENCE [LARGE SCALE GENOMIC DNA]</scope>
</reference>
<sequence length="84" mass="9185">MQLYNAQGTVLTTEVCTIPVTQSPRGILIQKPFCLQVDNAYCNSSSFNLYNLGSGDKYRCGVDLNTAFQWQEIGTVGTTSEAGR</sequence>
<reference evidence="1" key="2">
    <citation type="submission" date="2014-06" db="EMBL/GenBank/DDBJ databases">
        <authorList>
            <person name="Aslett M."/>
        </authorList>
    </citation>
    <scope>NUCLEOTIDE SEQUENCE</scope>
</reference>
<dbReference type="WBParaSite" id="EgrG_001044700">
    <property type="protein sequence ID" value="EgrG_001044700"/>
    <property type="gene ID" value="EgrG_001044700"/>
</dbReference>